<dbReference type="InterPro" id="IPR010997">
    <property type="entry name" value="HRDC-like_sf"/>
</dbReference>
<comment type="caution">
    <text evidence="7">The sequence shown here is derived from an EMBL/GenBank/DDBJ whole genome shotgun (WGS) entry which is preliminary data.</text>
</comment>
<organism evidence="7 8">
    <name type="scientific">Bermanella marisrubri</name>
    <dbReference type="NCBI Taxonomy" id="207949"/>
    <lineage>
        <taxon>Bacteria</taxon>
        <taxon>Pseudomonadati</taxon>
        <taxon>Pseudomonadota</taxon>
        <taxon>Gammaproteobacteria</taxon>
        <taxon>Oceanospirillales</taxon>
        <taxon>Oceanospirillaceae</taxon>
        <taxon>Bermanella</taxon>
    </lineage>
</organism>
<dbReference type="GO" id="GO:0003676">
    <property type="term" value="F:nucleic acid binding"/>
    <property type="evidence" value="ECO:0007669"/>
    <property type="project" value="InterPro"/>
</dbReference>
<dbReference type="GO" id="GO:0008408">
    <property type="term" value="F:3'-5' exonuclease activity"/>
    <property type="evidence" value="ECO:0007669"/>
    <property type="project" value="InterPro"/>
</dbReference>
<evidence type="ECO:0000259" key="6">
    <source>
        <dbReference type="PROSITE" id="PS50967"/>
    </source>
</evidence>
<dbReference type="HOGENOM" id="CLU_042387_0_0_6"/>
<proteinExistence type="predicted"/>
<dbReference type="Pfam" id="PF00570">
    <property type="entry name" value="HRDC"/>
    <property type="match status" value="1"/>
</dbReference>
<gene>
    <name evidence="7" type="ORF">RED65_11430</name>
</gene>
<keyword evidence="5" id="KW-0269">Exonuclease</keyword>
<dbReference type="EMBL" id="AAQH01000011">
    <property type="protein sequence ID" value="EAT11949.1"/>
    <property type="molecule type" value="Genomic_DNA"/>
</dbReference>
<feature type="domain" description="HRDC" evidence="6">
    <location>
        <begin position="218"/>
        <end position="298"/>
    </location>
</feature>
<dbReference type="InterPro" id="IPR048579">
    <property type="entry name" value="RNAseD_HRDC_C"/>
</dbReference>
<dbReference type="InterPro" id="IPR006292">
    <property type="entry name" value="RNase_D"/>
</dbReference>
<dbReference type="NCBIfam" id="TIGR01388">
    <property type="entry name" value="rnd"/>
    <property type="match status" value="1"/>
</dbReference>
<dbReference type="SUPFAM" id="SSF47819">
    <property type="entry name" value="HRDC-like"/>
    <property type="match status" value="2"/>
</dbReference>
<protein>
    <submittedName>
        <fullName evidence="7">Ribonuclease D</fullName>
    </submittedName>
</protein>
<dbReference type="RefSeq" id="WP_007017413.1">
    <property type="nucleotide sequence ID" value="NZ_CH724113.1"/>
</dbReference>
<evidence type="ECO:0000256" key="5">
    <source>
        <dbReference type="ARBA" id="ARBA00022839"/>
    </source>
</evidence>
<dbReference type="Pfam" id="PF01612">
    <property type="entry name" value="DNA_pol_A_exo1"/>
    <property type="match status" value="1"/>
</dbReference>
<dbReference type="AlphaFoldDB" id="Q1N1A2"/>
<dbReference type="InterPro" id="IPR051086">
    <property type="entry name" value="RNase_D-like"/>
</dbReference>
<dbReference type="SMART" id="SM00341">
    <property type="entry name" value="HRDC"/>
    <property type="match status" value="1"/>
</dbReference>
<name>Q1N1A2_9GAMM</name>
<dbReference type="PANTHER" id="PTHR47649:SF1">
    <property type="entry name" value="RIBONUCLEASE D"/>
    <property type="match status" value="1"/>
</dbReference>
<dbReference type="PANTHER" id="PTHR47649">
    <property type="entry name" value="RIBONUCLEASE D"/>
    <property type="match status" value="1"/>
</dbReference>
<dbReference type="Gene3D" id="1.10.150.80">
    <property type="entry name" value="HRDC domain"/>
    <property type="match status" value="2"/>
</dbReference>
<dbReference type="GO" id="GO:0000166">
    <property type="term" value="F:nucleotide binding"/>
    <property type="evidence" value="ECO:0007669"/>
    <property type="project" value="InterPro"/>
</dbReference>
<reference evidence="7 8" key="1">
    <citation type="submission" date="2006-03" db="EMBL/GenBank/DDBJ databases">
        <authorList>
            <person name="Pinhassi J."/>
            <person name="Pedros-Alio C."/>
            <person name="Ferriera S."/>
            <person name="Johnson J."/>
            <person name="Kravitz S."/>
            <person name="Halpern A."/>
            <person name="Remington K."/>
            <person name="Beeson K."/>
            <person name="Tran B."/>
            <person name="Rogers Y.-H."/>
            <person name="Friedman R."/>
            <person name="Venter J.C."/>
        </authorList>
    </citation>
    <scope>NUCLEOTIDE SEQUENCE [LARGE SCALE GENOMIC DNA]</scope>
    <source>
        <strain evidence="7 8">RED65</strain>
    </source>
</reference>
<accession>Q1N1A2</accession>
<keyword evidence="8" id="KW-1185">Reference proteome</keyword>
<dbReference type="Pfam" id="PF21293">
    <property type="entry name" value="RNAseD_HRDC_C"/>
    <property type="match status" value="1"/>
</dbReference>
<dbReference type="InterPro" id="IPR044876">
    <property type="entry name" value="HRDC_dom_sf"/>
</dbReference>
<keyword evidence="3" id="KW-0540">Nuclease</keyword>
<dbReference type="SUPFAM" id="SSF53098">
    <property type="entry name" value="Ribonuclease H-like"/>
    <property type="match status" value="1"/>
</dbReference>
<dbReference type="GO" id="GO:0033890">
    <property type="term" value="F:ribonuclease D activity"/>
    <property type="evidence" value="ECO:0007669"/>
    <property type="project" value="InterPro"/>
</dbReference>
<dbReference type="Proteomes" id="UP000004263">
    <property type="component" value="Unassembled WGS sequence"/>
</dbReference>
<dbReference type="GO" id="GO:0008033">
    <property type="term" value="P:tRNA processing"/>
    <property type="evidence" value="ECO:0007669"/>
    <property type="project" value="UniProtKB-KW"/>
</dbReference>
<evidence type="ECO:0000313" key="8">
    <source>
        <dbReference type="Proteomes" id="UP000004263"/>
    </source>
</evidence>
<dbReference type="InterPro" id="IPR002121">
    <property type="entry name" value="HRDC_dom"/>
</dbReference>
<dbReference type="Gene3D" id="3.30.420.10">
    <property type="entry name" value="Ribonuclease H-like superfamily/Ribonuclease H"/>
    <property type="match status" value="1"/>
</dbReference>
<dbReference type="InterPro" id="IPR036397">
    <property type="entry name" value="RNaseH_sf"/>
</dbReference>
<dbReference type="SMART" id="SM00474">
    <property type="entry name" value="35EXOc"/>
    <property type="match status" value="1"/>
</dbReference>
<evidence type="ECO:0000256" key="4">
    <source>
        <dbReference type="ARBA" id="ARBA00022801"/>
    </source>
</evidence>
<dbReference type="OrthoDB" id="9800549at2"/>
<keyword evidence="2" id="KW-0819">tRNA processing</keyword>
<evidence type="ECO:0000313" key="7">
    <source>
        <dbReference type="EMBL" id="EAT11949.1"/>
    </source>
</evidence>
<keyword evidence="1" id="KW-0963">Cytoplasm</keyword>
<dbReference type="InterPro" id="IPR002562">
    <property type="entry name" value="3'-5'_exonuclease_dom"/>
</dbReference>
<sequence>MKYIDTHIDLASACEHWNTCNRIALDSEFMRVDTFYPKLALIQINDGSETYLVDPVRINRAHRGEPREEVWGPLIEVLSNQNVVKVLHSPSEDFDAFYSNLGVVPSPIIDTQWAAAMASIDGIMGYQKLVKQLLDIDLEKGATRSDWLQRPLTDEQIHYAADDVEHLLEITKRLETQLVTQGRWTWLLEDCERMVEDWLIGQEQGYGIERIKKAWMLKPKQLFTLEKLLAWRERRCRTVNKPRGHILNDSLLVDLAMRLPTSTKQLSSIKGIRQPTVRKDGEQIVDIIQRCKESESSQWPERLPRPFNQVAGEWFKDMRDLVQKKAKELDVPPEMVARKKSLEGMLRKAYPNGPIEIPRSLQGWREEVIATPLVEKLKALVN</sequence>
<dbReference type="InterPro" id="IPR012337">
    <property type="entry name" value="RNaseH-like_sf"/>
</dbReference>
<evidence type="ECO:0000256" key="2">
    <source>
        <dbReference type="ARBA" id="ARBA00022694"/>
    </source>
</evidence>
<evidence type="ECO:0000256" key="1">
    <source>
        <dbReference type="ARBA" id="ARBA00022490"/>
    </source>
</evidence>
<keyword evidence="4" id="KW-0378">Hydrolase</keyword>
<dbReference type="STRING" id="207949.RED65_11430"/>
<dbReference type="CDD" id="cd06142">
    <property type="entry name" value="RNaseD_exo"/>
    <property type="match status" value="1"/>
</dbReference>
<evidence type="ECO:0000256" key="3">
    <source>
        <dbReference type="ARBA" id="ARBA00022722"/>
    </source>
</evidence>
<dbReference type="PROSITE" id="PS50967">
    <property type="entry name" value="HRDC"/>
    <property type="match status" value="1"/>
</dbReference>